<evidence type="ECO:0000256" key="1">
    <source>
        <dbReference type="ARBA" id="ARBA00005495"/>
    </source>
</evidence>
<evidence type="ECO:0000313" key="6">
    <source>
        <dbReference type="Proteomes" id="UP000593572"/>
    </source>
</evidence>
<keyword evidence="2" id="KW-0479">Metal-binding</keyword>
<dbReference type="InterPro" id="IPR006913">
    <property type="entry name" value="CENP-V/GFA"/>
</dbReference>
<dbReference type="PROSITE" id="PS51891">
    <property type="entry name" value="CENP_V_GFA"/>
    <property type="match status" value="1"/>
</dbReference>
<dbReference type="PANTHER" id="PTHR28620:SF1">
    <property type="entry name" value="CENP-V_GFA DOMAIN-CONTAINING PROTEIN"/>
    <property type="match status" value="1"/>
</dbReference>
<name>A0A7J8NFT2_9ROSI</name>
<reference evidence="5 6" key="1">
    <citation type="journal article" date="2019" name="Genome Biol. Evol.">
        <title>Insights into the evolution of the New World diploid cottons (Gossypium, subgenus Houzingenia) based on genome sequencing.</title>
        <authorList>
            <person name="Grover C.E."/>
            <person name="Arick M.A. 2nd"/>
            <person name="Thrash A."/>
            <person name="Conover J.L."/>
            <person name="Sanders W.S."/>
            <person name="Peterson D.G."/>
            <person name="Frelichowski J.E."/>
            <person name="Scheffler J.A."/>
            <person name="Scheffler B.E."/>
            <person name="Wendel J.F."/>
        </authorList>
    </citation>
    <scope>NUCLEOTIDE SEQUENCE [LARGE SCALE GENOMIC DNA]</scope>
    <source>
        <strain evidence="5">157</strain>
        <tissue evidence="5">Leaf</tissue>
    </source>
</reference>
<dbReference type="Gene3D" id="2.170.150.70">
    <property type="match status" value="1"/>
</dbReference>
<feature type="non-terminal residue" evidence="5">
    <location>
        <position position="117"/>
    </location>
</feature>
<keyword evidence="3" id="KW-0862">Zinc</keyword>
<gene>
    <name evidence="5" type="ORF">Golob_024764</name>
</gene>
<comment type="similarity">
    <text evidence="1">Belongs to the Gfa family.</text>
</comment>
<accession>A0A7J8NFT2</accession>
<evidence type="ECO:0000256" key="2">
    <source>
        <dbReference type="ARBA" id="ARBA00022723"/>
    </source>
</evidence>
<comment type="caution">
    <text evidence="5">The sequence shown here is derived from an EMBL/GenBank/DDBJ whole genome shotgun (WGS) entry which is preliminary data.</text>
</comment>
<evidence type="ECO:0000256" key="3">
    <source>
        <dbReference type="ARBA" id="ARBA00022833"/>
    </source>
</evidence>
<sequence>MESELVLHNDGCHCKKVRWKVQASISAIAWKCNCFDCTMRGNVHFVVQRFELLDPRTLSLVEIRNFDGKNWENFYIQSGIALQSKIYSTNCLASTLHPLCIGASWNWMLYVYVTCLS</sequence>
<evidence type="ECO:0000259" key="4">
    <source>
        <dbReference type="PROSITE" id="PS51891"/>
    </source>
</evidence>
<dbReference type="InterPro" id="IPR011057">
    <property type="entry name" value="Mss4-like_sf"/>
</dbReference>
<organism evidence="5 6">
    <name type="scientific">Gossypium lobatum</name>
    <dbReference type="NCBI Taxonomy" id="34289"/>
    <lineage>
        <taxon>Eukaryota</taxon>
        <taxon>Viridiplantae</taxon>
        <taxon>Streptophyta</taxon>
        <taxon>Embryophyta</taxon>
        <taxon>Tracheophyta</taxon>
        <taxon>Spermatophyta</taxon>
        <taxon>Magnoliopsida</taxon>
        <taxon>eudicotyledons</taxon>
        <taxon>Gunneridae</taxon>
        <taxon>Pentapetalae</taxon>
        <taxon>rosids</taxon>
        <taxon>malvids</taxon>
        <taxon>Malvales</taxon>
        <taxon>Malvaceae</taxon>
        <taxon>Malvoideae</taxon>
        <taxon>Gossypium</taxon>
    </lineage>
</organism>
<dbReference type="GO" id="GO:0016846">
    <property type="term" value="F:carbon-sulfur lyase activity"/>
    <property type="evidence" value="ECO:0007669"/>
    <property type="project" value="InterPro"/>
</dbReference>
<dbReference type="SUPFAM" id="SSF51316">
    <property type="entry name" value="Mss4-like"/>
    <property type="match status" value="1"/>
</dbReference>
<proteinExistence type="inferred from homology"/>
<feature type="domain" description="CENP-V/GFA" evidence="4">
    <location>
        <begin position="8"/>
        <end position="117"/>
    </location>
</feature>
<dbReference type="PANTHER" id="PTHR28620">
    <property type="entry name" value="CENTROMERE PROTEIN V"/>
    <property type="match status" value="1"/>
</dbReference>
<dbReference type="Proteomes" id="UP000593572">
    <property type="component" value="Unassembled WGS sequence"/>
</dbReference>
<dbReference type="InterPro" id="IPR052355">
    <property type="entry name" value="CENP-V-like"/>
</dbReference>
<evidence type="ECO:0000313" key="5">
    <source>
        <dbReference type="EMBL" id="MBA0575858.1"/>
    </source>
</evidence>
<protein>
    <recommendedName>
        <fullName evidence="4">CENP-V/GFA domain-containing protein</fullName>
    </recommendedName>
</protein>
<dbReference type="GO" id="GO:0046872">
    <property type="term" value="F:metal ion binding"/>
    <property type="evidence" value="ECO:0007669"/>
    <property type="project" value="UniProtKB-KW"/>
</dbReference>
<dbReference type="EMBL" id="JABEZX010297884">
    <property type="protein sequence ID" value="MBA0575858.1"/>
    <property type="molecule type" value="Genomic_DNA"/>
</dbReference>
<dbReference type="AlphaFoldDB" id="A0A7J8NFT2"/>
<keyword evidence="6" id="KW-1185">Reference proteome</keyword>